<organism evidence="2 3">
    <name type="scientific">Hibiscus sabdariffa</name>
    <name type="common">roselle</name>
    <dbReference type="NCBI Taxonomy" id="183260"/>
    <lineage>
        <taxon>Eukaryota</taxon>
        <taxon>Viridiplantae</taxon>
        <taxon>Streptophyta</taxon>
        <taxon>Embryophyta</taxon>
        <taxon>Tracheophyta</taxon>
        <taxon>Spermatophyta</taxon>
        <taxon>Magnoliopsida</taxon>
        <taxon>eudicotyledons</taxon>
        <taxon>Gunneridae</taxon>
        <taxon>Pentapetalae</taxon>
        <taxon>rosids</taxon>
        <taxon>malvids</taxon>
        <taxon>Malvales</taxon>
        <taxon>Malvaceae</taxon>
        <taxon>Malvoideae</taxon>
        <taxon>Hibiscus</taxon>
    </lineage>
</organism>
<feature type="region of interest" description="Disordered" evidence="1">
    <location>
        <begin position="220"/>
        <end position="304"/>
    </location>
</feature>
<reference evidence="2 3" key="1">
    <citation type="journal article" date="2024" name="G3 (Bethesda)">
        <title>Genome assembly of Hibiscus sabdariffa L. provides insights into metabolisms of medicinal natural products.</title>
        <authorList>
            <person name="Kim T."/>
        </authorList>
    </citation>
    <scope>NUCLEOTIDE SEQUENCE [LARGE SCALE GENOMIC DNA]</scope>
    <source>
        <strain evidence="2">TK-2024</strain>
        <tissue evidence="2">Old leaves</tissue>
    </source>
</reference>
<evidence type="ECO:0000256" key="1">
    <source>
        <dbReference type="SAM" id="MobiDB-lite"/>
    </source>
</evidence>
<proteinExistence type="predicted"/>
<dbReference type="EMBL" id="JBBPBM010000076">
    <property type="protein sequence ID" value="KAK8511887.1"/>
    <property type="molecule type" value="Genomic_DNA"/>
</dbReference>
<dbReference type="Proteomes" id="UP001472677">
    <property type="component" value="Unassembled WGS sequence"/>
</dbReference>
<feature type="compositionally biased region" description="Basic and acidic residues" evidence="1">
    <location>
        <begin position="220"/>
        <end position="242"/>
    </location>
</feature>
<sequence>MGDFRRVPRVRRGRVQEERCRKYKTKSLYSFQIFLHVFTGKDCGSRSLDMWSVLFWSLVFATLARFSDGLESRMKDEKLSSRDFTVKRARILTNSMNFIEDNITLSCNGSLFLVKLRDLHGDGRLLSVEIEFDLKDASHGGTEGQGQAHAVMAGSGQIQGQWYVDSDAKCGVLPSAHETSGRSSNELLVIPEIDKFRGLFASNKNATGGQMYQKDGEHMADVHEEESDSNHGVDEDHQEETRVGGGLADNCNVDDSNSHEEVHDEALAGGSGGSRMQGETCDGCVEGMESGSGSGSGQGADRNLESECEGVLINL</sequence>
<evidence type="ECO:0000313" key="3">
    <source>
        <dbReference type="Proteomes" id="UP001472677"/>
    </source>
</evidence>
<name>A0ABR2BXY0_9ROSI</name>
<feature type="compositionally biased region" description="Basic and acidic residues" evidence="1">
    <location>
        <begin position="256"/>
        <end position="266"/>
    </location>
</feature>
<evidence type="ECO:0000313" key="2">
    <source>
        <dbReference type="EMBL" id="KAK8511887.1"/>
    </source>
</evidence>
<gene>
    <name evidence="2" type="ORF">V6N12_074577</name>
</gene>
<comment type="caution">
    <text evidence="2">The sequence shown here is derived from an EMBL/GenBank/DDBJ whole genome shotgun (WGS) entry which is preliminary data.</text>
</comment>
<protein>
    <submittedName>
        <fullName evidence="2">Uncharacterized protein</fullName>
    </submittedName>
</protein>
<accession>A0ABR2BXY0</accession>
<keyword evidence="3" id="KW-1185">Reference proteome</keyword>